<dbReference type="EMBL" id="LUTY01001053">
    <property type="protein sequence ID" value="OAD22279.1"/>
    <property type="molecule type" value="Genomic_DNA"/>
</dbReference>
<dbReference type="Proteomes" id="UP000076962">
    <property type="component" value="Unassembled WGS sequence"/>
</dbReference>
<keyword evidence="2" id="KW-1185">Reference proteome</keyword>
<accession>A0A176S318</accession>
<comment type="caution">
    <text evidence="1">The sequence shown here is derived from an EMBL/GenBank/DDBJ whole genome shotgun (WGS) entry which is preliminary data.</text>
</comment>
<proteinExistence type="predicted"/>
<evidence type="ECO:0000313" key="1">
    <source>
        <dbReference type="EMBL" id="OAD22279.1"/>
    </source>
</evidence>
<gene>
    <name evidence="1" type="ORF">THIOM_001922</name>
</gene>
<evidence type="ECO:0000313" key="2">
    <source>
        <dbReference type="Proteomes" id="UP000076962"/>
    </source>
</evidence>
<sequence length="64" mass="6981">MILIACIGALQADWVLALHSLSKSLSPTSASSSQTVFLLFSPLMTICYNRLPRRAPVKPHTLLT</sequence>
<name>A0A176S318_9GAMM</name>
<organism evidence="1 2">
    <name type="scientific">Candidatus Thiomargarita nelsonii</name>
    <dbReference type="NCBI Taxonomy" id="1003181"/>
    <lineage>
        <taxon>Bacteria</taxon>
        <taxon>Pseudomonadati</taxon>
        <taxon>Pseudomonadota</taxon>
        <taxon>Gammaproteobacteria</taxon>
        <taxon>Thiotrichales</taxon>
        <taxon>Thiotrichaceae</taxon>
        <taxon>Thiomargarita</taxon>
    </lineage>
</organism>
<dbReference type="AlphaFoldDB" id="A0A176S318"/>
<reference evidence="1 2" key="1">
    <citation type="submission" date="2016-05" db="EMBL/GenBank/DDBJ databases">
        <title>Single-cell genome of chain-forming Candidatus Thiomargarita nelsonii and comparison to other large sulfur-oxidizing bacteria.</title>
        <authorList>
            <person name="Winkel M."/>
            <person name="Salman V."/>
            <person name="Woyke T."/>
            <person name="Schulz-Vogt H."/>
            <person name="Richter M."/>
            <person name="Flood B."/>
            <person name="Bailey J."/>
            <person name="Amann R."/>
            <person name="Mussmann M."/>
        </authorList>
    </citation>
    <scope>NUCLEOTIDE SEQUENCE [LARGE SCALE GENOMIC DNA]</scope>
    <source>
        <strain evidence="1 2">THI036</strain>
    </source>
</reference>
<protein>
    <submittedName>
        <fullName evidence="1">Uncharacterized protein</fullName>
    </submittedName>
</protein>